<dbReference type="CDD" id="cd07826">
    <property type="entry name" value="SRPBCC_CalC_Aha1-like_9"/>
    <property type="match status" value="1"/>
</dbReference>
<evidence type="ECO:0000313" key="4">
    <source>
        <dbReference type="Proteomes" id="UP001611383"/>
    </source>
</evidence>
<dbReference type="InterPro" id="IPR013538">
    <property type="entry name" value="ASHA1/2-like_C"/>
</dbReference>
<dbReference type="RefSeq" id="WP_395806301.1">
    <property type="nucleotide sequence ID" value="NZ_CP043494.1"/>
</dbReference>
<evidence type="ECO:0000313" key="3">
    <source>
        <dbReference type="EMBL" id="WNG48652.1"/>
    </source>
</evidence>
<evidence type="ECO:0000259" key="2">
    <source>
        <dbReference type="Pfam" id="PF08327"/>
    </source>
</evidence>
<feature type="domain" description="Activator of Hsp90 ATPase homologue 1/2-like C-terminal" evidence="2">
    <location>
        <begin position="24"/>
        <end position="155"/>
    </location>
</feature>
<sequence>MTTAASANESIADREVVITRVFEAPARILFEAYSKPEHIKRWFGPRGWPVTLCEMDFRKGGRFRFQMTGPNGQKNTPFGGEYLEIVPNRKIVYDNGFESPGAEKMIVTVTFDEQGGKTTLTMHTLFASVAMKNAHVGGGFVQGTGSGFDQLEELAAELRAKEIAS</sequence>
<proteinExistence type="inferred from homology"/>
<dbReference type="Gene3D" id="3.30.530.20">
    <property type="match status" value="1"/>
</dbReference>
<name>A0ABY9WZS5_9BACT</name>
<evidence type="ECO:0000256" key="1">
    <source>
        <dbReference type="ARBA" id="ARBA00006817"/>
    </source>
</evidence>
<comment type="similarity">
    <text evidence="1">Belongs to the AHA1 family.</text>
</comment>
<protein>
    <submittedName>
        <fullName evidence="3">SRPBCC family protein</fullName>
    </submittedName>
</protein>
<organism evidence="3 4">
    <name type="scientific">Archangium minus</name>
    <dbReference type="NCBI Taxonomy" id="83450"/>
    <lineage>
        <taxon>Bacteria</taxon>
        <taxon>Pseudomonadati</taxon>
        <taxon>Myxococcota</taxon>
        <taxon>Myxococcia</taxon>
        <taxon>Myxococcales</taxon>
        <taxon>Cystobacterineae</taxon>
        <taxon>Archangiaceae</taxon>
        <taxon>Archangium</taxon>
    </lineage>
</organism>
<dbReference type="Proteomes" id="UP001611383">
    <property type="component" value="Chromosome"/>
</dbReference>
<accession>A0ABY9WZS5</accession>
<reference evidence="3 4" key="1">
    <citation type="submission" date="2019-08" db="EMBL/GenBank/DDBJ databases">
        <title>Archangium and Cystobacter genomes.</title>
        <authorList>
            <person name="Chen I.-C.K."/>
            <person name="Wielgoss S."/>
        </authorList>
    </citation>
    <scope>NUCLEOTIDE SEQUENCE [LARGE SCALE GENOMIC DNA]</scope>
    <source>
        <strain evidence="3 4">Cbm 6</strain>
    </source>
</reference>
<keyword evidence="4" id="KW-1185">Reference proteome</keyword>
<dbReference type="InterPro" id="IPR023393">
    <property type="entry name" value="START-like_dom_sf"/>
</dbReference>
<dbReference type="Pfam" id="PF08327">
    <property type="entry name" value="AHSA1"/>
    <property type="match status" value="1"/>
</dbReference>
<dbReference type="SUPFAM" id="SSF55961">
    <property type="entry name" value="Bet v1-like"/>
    <property type="match status" value="1"/>
</dbReference>
<gene>
    <name evidence="3" type="ORF">F0U60_34465</name>
</gene>
<dbReference type="EMBL" id="CP043494">
    <property type="protein sequence ID" value="WNG48652.1"/>
    <property type="molecule type" value="Genomic_DNA"/>
</dbReference>